<evidence type="ECO:0000313" key="3">
    <source>
        <dbReference type="EMBL" id="HAG4424227.1"/>
    </source>
</evidence>
<gene>
    <name evidence="3" type="ORF">G8431_004414</name>
    <name evidence="2" type="ORF">G8505_004410</name>
</gene>
<reference evidence="2" key="1">
    <citation type="journal article" date="2018" name="Genome Biol.">
        <title>SKESA: strategic k-mer extension for scrupulous assemblies.</title>
        <authorList>
            <person name="Souvorov A."/>
            <person name="Agarwala R."/>
            <person name="Lipman D.J."/>
        </authorList>
    </citation>
    <scope>NUCLEOTIDE SEQUENCE</scope>
    <source>
        <strain evidence="3">MA.MC_08-0123</strain>
        <strain evidence="2">MA.MC_08-0298</strain>
    </source>
</reference>
<feature type="signal peptide" evidence="1">
    <location>
        <begin position="1"/>
        <end position="30"/>
    </location>
</feature>
<proteinExistence type="predicted"/>
<dbReference type="EMBL" id="DAAYJB010000019">
    <property type="protein sequence ID" value="HAG4415419.1"/>
    <property type="molecule type" value="Genomic_DNA"/>
</dbReference>
<protein>
    <recommendedName>
        <fullName evidence="4">Fimbrial protein</fullName>
    </recommendedName>
</protein>
<keyword evidence="1" id="KW-0732">Signal</keyword>
<accession>A0A763MKL4</accession>
<organism evidence="2">
    <name type="scientific">Salmonella enterica</name>
    <name type="common">Salmonella choleraesuis</name>
    <dbReference type="NCBI Taxonomy" id="28901"/>
    <lineage>
        <taxon>Bacteria</taxon>
        <taxon>Pseudomonadati</taxon>
        <taxon>Pseudomonadota</taxon>
        <taxon>Gammaproteobacteria</taxon>
        <taxon>Enterobacterales</taxon>
        <taxon>Enterobacteriaceae</taxon>
        <taxon>Salmonella</taxon>
    </lineage>
</organism>
<reference evidence="2" key="2">
    <citation type="submission" date="2020-02" db="EMBL/GenBank/DDBJ databases">
        <authorList>
            <consortium name="NCBI Pathogen Detection Project"/>
        </authorList>
    </citation>
    <scope>NUCLEOTIDE SEQUENCE</scope>
    <source>
        <strain evidence="3">MA.MC_08-0123</strain>
        <strain evidence="2">MA.MC_08-0298</strain>
    </source>
</reference>
<dbReference type="AlphaFoldDB" id="A0A763MKL4"/>
<evidence type="ECO:0000256" key="1">
    <source>
        <dbReference type="SAM" id="SignalP"/>
    </source>
</evidence>
<evidence type="ECO:0008006" key="4">
    <source>
        <dbReference type="Google" id="ProtNLM"/>
    </source>
</evidence>
<comment type="caution">
    <text evidence="2">The sequence shown here is derived from an EMBL/GenBank/DDBJ whole genome shotgun (WGS) entry which is preliminary data.</text>
</comment>
<evidence type="ECO:0000313" key="2">
    <source>
        <dbReference type="EMBL" id="HAG4415419.1"/>
    </source>
</evidence>
<sequence length="187" mass="19661">MRTVRYNRVSGSMAGLLMAGLLMAGSPSRAADTTTANVVVPIIVKNFQATCDLSFTDNGLGANGYYLGTLVKGETREHQPFKAIITCQGADVGGNEPVKTALVASSRVGAVTDGRIRMLVDGQLNDKGPELWLETNGKTVPLDGVTPFCEGTSLARNECSLTPHTRVGLDAVAGEVSAIIVFDISYV</sequence>
<feature type="chain" id="PRO_5036198746" description="Fimbrial protein" evidence="1">
    <location>
        <begin position="31"/>
        <end position="187"/>
    </location>
</feature>
<name>A0A763MKL4_SALER</name>
<dbReference type="EMBL" id="DAAYJC010000021">
    <property type="protein sequence ID" value="HAG4424227.1"/>
    <property type="molecule type" value="Genomic_DNA"/>
</dbReference>